<dbReference type="GO" id="GO:0005829">
    <property type="term" value="C:cytosol"/>
    <property type="evidence" value="ECO:0007669"/>
    <property type="project" value="TreeGrafter"/>
</dbReference>
<gene>
    <name evidence="7" type="ORF">METZ01_LOCUS3957</name>
</gene>
<dbReference type="EMBL" id="UINC01000206">
    <property type="protein sequence ID" value="SUZ51103.1"/>
    <property type="molecule type" value="Genomic_DNA"/>
</dbReference>
<accession>A0A381NC27</accession>
<keyword evidence="4" id="KW-0560">Oxidoreductase</keyword>
<dbReference type="SUPFAM" id="SSF50129">
    <property type="entry name" value="GroES-like"/>
    <property type="match status" value="1"/>
</dbReference>
<dbReference type="InterPro" id="IPR013149">
    <property type="entry name" value="ADH-like_C"/>
</dbReference>
<evidence type="ECO:0000313" key="7">
    <source>
        <dbReference type="EMBL" id="SUZ51103.1"/>
    </source>
</evidence>
<dbReference type="InterPro" id="IPR011032">
    <property type="entry name" value="GroES-like_sf"/>
</dbReference>
<dbReference type="InterPro" id="IPR036291">
    <property type="entry name" value="NAD(P)-bd_dom_sf"/>
</dbReference>
<evidence type="ECO:0000256" key="3">
    <source>
        <dbReference type="ARBA" id="ARBA00022833"/>
    </source>
</evidence>
<dbReference type="GO" id="GO:0051903">
    <property type="term" value="F:S-(hydroxymethyl)glutathione dehydrogenase [NAD(P)+] activity"/>
    <property type="evidence" value="ECO:0007669"/>
    <property type="project" value="TreeGrafter"/>
</dbReference>
<dbReference type="PANTHER" id="PTHR43880:SF12">
    <property type="entry name" value="ALCOHOL DEHYDROGENASE CLASS-3"/>
    <property type="match status" value="1"/>
</dbReference>
<feature type="domain" description="Enoyl reductase (ER)" evidence="6">
    <location>
        <begin position="9"/>
        <end position="358"/>
    </location>
</feature>
<organism evidence="7">
    <name type="scientific">marine metagenome</name>
    <dbReference type="NCBI Taxonomy" id="408172"/>
    <lineage>
        <taxon>unclassified sequences</taxon>
        <taxon>metagenomes</taxon>
        <taxon>ecological metagenomes</taxon>
    </lineage>
</organism>
<keyword evidence="5" id="KW-0520">NAD</keyword>
<keyword evidence="3" id="KW-0862">Zinc</keyword>
<reference evidence="7" key="1">
    <citation type="submission" date="2018-05" db="EMBL/GenBank/DDBJ databases">
        <authorList>
            <person name="Lanie J.A."/>
            <person name="Ng W.-L."/>
            <person name="Kazmierczak K.M."/>
            <person name="Andrzejewski T.M."/>
            <person name="Davidsen T.M."/>
            <person name="Wayne K.J."/>
            <person name="Tettelin H."/>
            <person name="Glass J.I."/>
            <person name="Rusch D."/>
            <person name="Podicherti R."/>
            <person name="Tsui H.-C.T."/>
            <person name="Winkler M.E."/>
        </authorList>
    </citation>
    <scope>NUCLEOTIDE SEQUENCE</scope>
</reference>
<evidence type="ECO:0000256" key="5">
    <source>
        <dbReference type="ARBA" id="ARBA00023027"/>
    </source>
</evidence>
<dbReference type="Pfam" id="PF08240">
    <property type="entry name" value="ADH_N"/>
    <property type="match status" value="1"/>
</dbReference>
<name>A0A381NC27_9ZZZZ</name>
<dbReference type="CDD" id="cd08279">
    <property type="entry name" value="Zn_ADH_class_III"/>
    <property type="match status" value="1"/>
</dbReference>
<dbReference type="SMART" id="SM00829">
    <property type="entry name" value="PKS_ER"/>
    <property type="match status" value="1"/>
</dbReference>
<dbReference type="Gene3D" id="3.40.50.720">
    <property type="entry name" value="NAD(P)-binding Rossmann-like Domain"/>
    <property type="match status" value="1"/>
</dbReference>
<dbReference type="InterPro" id="IPR020843">
    <property type="entry name" value="ER"/>
</dbReference>
<dbReference type="GO" id="GO:0046294">
    <property type="term" value="P:formaldehyde catabolic process"/>
    <property type="evidence" value="ECO:0007669"/>
    <property type="project" value="TreeGrafter"/>
</dbReference>
<dbReference type="PROSITE" id="PS00059">
    <property type="entry name" value="ADH_ZINC"/>
    <property type="match status" value="1"/>
</dbReference>
<dbReference type="InterPro" id="IPR002328">
    <property type="entry name" value="ADH_Zn_CS"/>
</dbReference>
<sequence>MLAAILMETPTEELVVADDVTLRDLAPGDVKVKIAHSGVCHSDLSAMNGTIPQTPPVVLGHEGAGVVTDIGDGVTHVAPGDHVIIAFSPPCGTCPYCTGRGQPNLCIDGFFAMSANPQFRRGDTVVGAMTGCGTFAEETIVPGIAAVKIDDDIPLDVAALVGCGVTTGVGAALNTAGITPGSSVLVIGAGGVGVAAIQGARIAGAAVIVAVDLHEGKLDRAKAFGATHGVLPDDLPAALAEITAGEGFDFTLECIGMPTTMRQAFDMTRRGGTSCIVGVGRMDETFELSAFEMFFSEKTLVGSMYGGADVRTDFNRFLRLYKAGRLDLEGMISRRIHIDEVNDAMACIGDADIIRQVIDF</sequence>
<evidence type="ECO:0000259" key="6">
    <source>
        <dbReference type="SMART" id="SM00829"/>
    </source>
</evidence>
<dbReference type="Pfam" id="PF00107">
    <property type="entry name" value="ADH_zinc_N"/>
    <property type="match status" value="1"/>
</dbReference>
<evidence type="ECO:0000256" key="4">
    <source>
        <dbReference type="ARBA" id="ARBA00023002"/>
    </source>
</evidence>
<dbReference type="FunFam" id="3.40.50.720:FF:000003">
    <property type="entry name" value="S-(hydroxymethyl)glutathione dehydrogenase"/>
    <property type="match status" value="1"/>
</dbReference>
<evidence type="ECO:0000256" key="1">
    <source>
        <dbReference type="ARBA" id="ARBA00001947"/>
    </source>
</evidence>
<dbReference type="InterPro" id="IPR013154">
    <property type="entry name" value="ADH-like_N"/>
</dbReference>
<evidence type="ECO:0000256" key="2">
    <source>
        <dbReference type="ARBA" id="ARBA00022723"/>
    </source>
</evidence>
<dbReference type="SUPFAM" id="SSF51735">
    <property type="entry name" value="NAD(P)-binding Rossmann-fold domains"/>
    <property type="match status" value="1"/>
</dbReference>
<comment type="cofactor">
    <cofactor evidence="1">
        <name>Zn(2+)</name>
        <dbReference type="ChEBI" id="CHEBI:29105"/>
    </cofactor>
</comment>
<dbReference type="AlphaFoldDB" id="A0A381NC27"/>
<dbReference type="GO" id="GO:0008270">
    <property type="term" value="F:zinc ion binding"/>
    <property type="evidence" value="ECO:0007669"/>
    <property type="project" value="InterPro"/>
</dbReference>
<dbReference type="PANTHER" id="PTHR43880">
    <property type="entry name" value="ALCOHOL DEHYDROGENASE"/>
    <property type="match status" value="1"/>
</dbReference>
<proteinExistence type="predicted"/>
<protein>
    <recommendedName>
        <fullName evidence="6">Enoyl reductase (ER) domain-containing protein</fullName>
    </recommendedName>
</protein>
<dbReference type="Gene3D" id="3.90.180.10">
    <property type="entry name" value="Medium-chain alcohol dehydrogenases, catalytic domain"/>
    <property type="match status" value="1"/>
</dbReference>
<keyword evidence="2" id="KW-0479">Metal-binding</keyword>